<dbReference type="AlphaFoldDB" id="A0A7E6DRY7"/>
<dbReference type="InterPro" id="IPR003599">
    <property type="entry name" value="Ig_sub"/>
</dbReference>
<evidence type="ECO:0000313" key="11">
    <source>
        <dbReference type="RefSeq" id="XP_035881946.1"/>
    </source>
</evidence>
<dbReference type="GeneID" id="114497979"/>
<dbReference type="Proteomes" id="UP000504628">
    <property type="component" value="Chromosome 5"/>
</dbReference>
<evidence type="ECO:0000256" key="7">
    <source>
        <dbReference type="SAM" id="Phobius"/>
    </source>
</evidence>
<evidence type="ECO:0000259" key="8">
    <source>
        <dbReference type="PROSITE" id="PS50835"/>
    </source>
</evidence>
<keyword evidence="2 7" id="KW-0812">Transmembrane</keyword>
<feature type="domain" description="Ig-like" evidence="8">
    <location>
        <begin position="26"/>
        <end position="140"/>
    </location>
</feature>
<keyword evidence="6" id="KW-0393">Immunoglobulin domain</keyword>
<accession>A0A7E6DRY7</accession>
<dbReference type="OrthoDB" id="9049620at2759"/>
<evidence type="ECO:0000313" key="9">
    <source>
        <dbReference type="Proteomes" id="UP000504628"/>
    </source>
</evidence>
<evidence type="ECO:0000313" key="10">
    <source>
        <dbReference type="RefSeq" id="XP_035881945.1"/>
    </source>
</evidence>
<dbReference type="Pfam" id="PF22705">
    <property type="entry name" value="C2-set_3"/>
    <property type="match status" value="1"/>
</dbReference>
<organism evidence="9 11">
    <name type="scientific">Phyllostomus discolor</name>
    <name type="common">pale spear-nosed bat</name>
    <dbReference type="NCBI Taxonomy" id="89673"/>
    <lineage>
        <taxon>Eukaryota</taxon>
        <taxon>Metazoa</taxon>
        <taxon>Chordata</taxon>
        <taxon>Craniata</taxon>
        <taxon>Vertebrata</taxon>
        <taxon>Euteleostomi</taxon>
        <taxon>Mammalia</taxon>
        <taxon>Eutheria</taxon>
        <taxon>Laurasiatheria</taxon>
        <taxon>Chiroptera</taxon>
        <taxon>Yangochiroptera</taxon>
        <taxon>Phyllostomidae</taxon>
        <taxon>Phyllostominae</taxon>
        <taxon>Phyllostomus</taxon>
    </lineage>
</organism>
<feature type="transmembrane region" description="Helical" evidence="7">
    <location>
        <begin position="279"/>
        <end position="306"/>
    </location>
</feature>
<dbReference type="GO" id="GO:0005102">
    <property type="term" value="F:signaling receptor binding"/>
    <property type="evidence" value="ECO:0007669"/>
    <property type="project" value="TreeGrafter"/>
</dbReference>
<name>A0A7E6DRY7_9CHIR</name>
<dbReference type="KEGG" id="pdic:114497979"/>
<evidence type="ECO:0000256" key="6">
    <source>
        <dbReference type="ARBA" id="ARBA00023319"/>
    </source>
</evidence>
<keyword evidence="9" id="KW-1185">Reference proteome</keyword>
<dbReference type="InterPro" id="IPR050504">
    <property type="entry name" value="IgSF_BTN/MOG"/>
</dbReference>
<feature type="domain" description="Ig-like" evidence="8">
    <location>
        <begin position="160"/>
        <end position="234"/>
    </location>
</feature>
<keyword evidence="3 7" id="KW-1133">Transmembrane helix</keyword>
<dbReference type="GO" id="GO:0001817">
    <property type="term" value="P:regulation of cytokine production"/>
    <property type="evidence" value="ECO:0007669"/>
    <property type="project" value="TreeGrafter"/>
</dbReference>
<dbReference type="GO" id="GO:0009897">
    <property type="term" value="C:external side of plasma membrane"/>
    <property type="evidence" value="ECO:0007669"/>
    <property type="project" value="TreeGrafter"/>
</dbReference>
<reference evidence="10 11" key="1">
    <citation type="submission" date="2025-04" db="UniProtKB">
        <authorList>
            <consortium name="RefSeq"/>
        </authorList>
    </citation>
    <scope>IDENTIFICATION</scope>
    <source>
        <tissue evidence="10 11">Muscle</tissue>
    </source>
</reference>
<dbReference type="InterPro" id="IPR053896">
    <property type="entry name" value="BTN3A2-like_Ig-C"/>
</dbReference>
<dbReference type="PANTHER" id="PTHR24100">
    <property type="entry name" value="BUTYROPHILIN"/>
    <property type="match status" value="1"/>
</dbReference>
<dbReference type="PANTHER" id="PTHR24100:SF51">
    <property type="entry name" value="SELECTION AND UPKEEP OF INTRAEPITHELIAL T-CELLS PROTEIN 7-RELATED"/>
    <property type="match status" value="1"/>
</dbReference>
<gene>
    <name evidence="10 11" type="primary">LOC114497979</name>
</gene>
<dbReference type="PROSITE" id="PS50835">
    <property type="entry name" value="IG_LIKE"/>
    <property type="match status" value="2"/>
</dbReference>
<feature type="transmembrane region" description="Helical" evidence="7">
    <location>
        <begin position="245"/>
        <end position="267"/>
    </location>
</feature>
<evidence type="ECO:0000256" key="5">
    <source>
        <dbReference type="ARBA" id="ARBA00023157"/>
    </source>
</evidence>
<feature type="transmembrane region" description="Helical" evidence="7">
    <location>
        <begin position="326"/>
        <end position="349"/>
    </location>
</feature>
<dbReference type="RefSeq" id="XP_035881946.1">
    <property type="nucleotide sequence ID" value="XM_036026053.1"/>
</dbReference>
<evidence type="ECO:0000256" key="4">
    <source>
        <dbReference type="ARBA" id="ARBA00023136"/>
    </source>
</evidence>
<dbReference type="Pfam" id="PF07686">
    <property type="entry name" value="V-set"/>
    <property type="match status" value="1"/>
</dbReference>
<sequence>MMTPKYSYFSGYYVGFLFLQVMTSTPEKWTVITPMGHLVATVGGQAELSCQLSPPQSAEHMEVSWFQGNHSKLVHLYRDGHEVNGNAAPEYANRIEFVKKAIGDGKVTLRLHNISISDNGPYQCSFKDSEFRGEAVMNLSVTALGLETQIYIQVPSTGGLTLECNSGGWFPQPQMEWRDNKGEVVPHLSKSYSQDEAGLFYVKMIVFLQNKSQGNVICYIYNPLSGEGKQINVFLADSLFDPVHIWLIVLISVFCVVLLLFGVLLLCQYFKITVLRCDLIHLLNTSFAQLLCFVCSCTIPIIYLLFRKRVSLSDPLFFLYNDWIQDISTMVIVLMTFYSVLILSLYLTIKGHIRRKRIFEKNQQIREQQNVEMETLHEK</sequence>
<dbReference type="InterPro" id="IPR013106">
    <property type="entry name" value="Ig_V-set"/>
</dbReference>
<evidence type="ECO:0000256" key="2">
    <source>
        <dbReference type="ARBA" id="ARBA00022692"/>
    </source>
</evidence>
<dbReference type="InterPro" id="IPR007110">
    <property type="entry name" value="Ig-like_dom"/>
</dbReference>
<dbReference type="GO" id="GO:0050852">
    <property type="term" value="P:T cell receptor signaling pathway"/>
    <property type="evidence" value="ECO:0007669"/>
    <property type="project" value="TreeGrafter"/>
</dbReference>
<comment type="subcellular location">
    <subcellularLocation>
        <location evidence="1">Membrane</location>
    </subcellularLocation>
</comment>
<dbReference type="InterPro" id="IPR036179">
    <property type="entry name" value="Ig-like_dom_sf"/>
</dbReference>
<dbReference type="CDD" id="cd05713">
    <property type="entry name" value="IgV_MOG_like"/>
    <property type="match status" value="1"/>
</dbReference>
<dbReference type="SUPFAM" id="SSF48726">
    <property type="entry name" value="Immunoglobulin"/>
    <property type="match status" value="2"/>
</dbReference>
<protein>
    <submittedName>
        <fullName evidence="10 11">Selection and upkeep of intraepithelial T-cells protein 7-like</fullName>
    </submittedName>
</protein>
<dbReference type="Gene3D" id="2.60.40.10">
    <property type="entry name" value="Immunoglobulins"/>
    <property type="match status" value="2"/>
</dbReference>
<proteinExistence type="predicted"/>
<dbReference type="RefSeq" id="XP_035881945.1">
    <property type="nucleotide sequence ID" value="XM_036026052.1"/>
</dbReference>
<dbReference type="FunFam" id="2.60.40.10:FF:000088">
    <property type="entry name" value="Butyrophilin subfamily 1 member A1"/>
    <property type="match status" value="1"/>
</dbReference>
<dbReference type="FunFam" id="2.60.40.10:FF:000183">
    <property type="entry name" value="Myelin-oligodendrocyte glycoprotein"/>
    <property type="match status" value="1"/>
</dbReference>
<dbReference type="InterPro" id="IPR013783">
    <property type="entry name" value="Ig-like_fold"/>
</dbReference>
<dbReference type="SMART" id="SM00409">
    <property type="entry name" value="IG"/>
    <property type="match status" value="1"/>
</dbReference>
<evidence type="ECO:0000256" key="1">
    <source>
        <dbReference type="ARBA" id="ARBA00004370"/>
    </source>
</evidence>
<evidence type="ECO:0000256" key="3">
    <source>
        <dbReference type="ARBA" id="ARBA00022989"/>
    </source>
</evidence>
<keyword evidence="5" id="KW-1015">Disulfide bond</keyword>
<keyword evidence="4 7" id="KW-0472">Membrane</keyword>
<dbReference type="SMART" id="SM00406">
    <property type="entry name" value="IGv"/>
    <property type="match status" value="1"/>
</dbReference>